<dbReference type="OrthoDB" id="72325at2759"/>
<dbReference type="InterPro" id="IPR035269">
    <property type="entry name" value="PSMD9"/>
</dbReference>
<dbReference type="InterPro" id="IPR036034">
    <property type="entry name" value="PDZ_sf"/>
</dbReference>
<protein>
    <recommendedName>
        <fullName evidence="2">Probable 26S proteasome regulatory subunit p27</fullName>
    </recommendedName>
</protein>
<keyword evidence="1" id="KW-0143">Chaperone</keyword>
<dbReference type="Gene3D" id="6.10.140.1710">
    <property type="match status" value="1"/>
</dbReference>
<dbReference type="AlphaFoldDB" id="M3IT44"/>
<dbReference type="Gene3D" id="2.30.42.10">
    <property type="match status" value="1"/>
</dbReference>
<dbReference type="InterPro" id="IPR040815">
    <property type="entry name" value="Nas2_N"/>
</dbReference>
<dbReference type="Pfam" id="PF13180">
    <property type="entry name" value="PDZ_2"/>
    <property type="match status" value="1"/>
</dbReference>
<dbReference type="GO" id="GO:0005737">
    <property type="term" value="C:cytoplasm"/>
    <property type="evidence" value="ECO:0007669"/>
    <property type="project" value="TreeGrafter"/>
</dbReference>
<dbReference type="FunFam" id="2.30.42.10:FF:000107">
    <property type="entry name" value="26S proteasome non-ATPase regulatory subunit 9"/>
    <property type="match status" value="1"/>
</dbReference>
<dbReference type="EMBL" id="AOGT01000503">
    <property type="protein sequence ID" value="EMG49751.1"/>
    <property type="molecule type" value="Genomic_DNA"/>
</dbReference>
<accession>M3IT44</accession>
<dbReference type="Pfam" id="PF18265">
    <property type="entry name" value="Nas2_N"/>
    <property type="match status" value="1"/>
</dbReference>
<dbReference type="GO" id="GO:0005634">
    <property type="term" value="C:nucleus"/>
    <property type="evidence" value="ECO:0007669"/>
    <property type="project" value="TreeGrafter"/>
</dbReference>
<dbReference type="PANTHER" id="PTHR12651:SF1">
    <property type="entry name" value="26S PROTEASOME NON-ATPASE REGULATORY SUBUNIT 9"/>
    <property type="match status" value="1"/>
</dbReference>
<reference evidence="5 6" key="1">
    <citation type="submission" date="2013-02" db="EMBL/GenBank/DDBJ databases">
        <title>Genome sequence of Candida maltosa Xu316, a potential industrial strain for xylitol and ethanol production.</title>
        <authorList>
            <person name="Yu J."/>
            <person name="Wang Q."/>
            <person name="Geng X."/>
            <person name="Bao W."/>
            <person name="He P."/>
            <person name="Cai J."/>
        </authorList>
    </citation>
    <scope>NUCLEOTIDE SEQUENCE [LARGE SCALE GENOMIC DNA]</scope>
    <source>
        <strain evidence="6">Xu316</strain>
    </source>
</reference>
<evidence type="ECO:0000259" key="4">
    <source>
        <dbReference type="Pfam" id="PF18265"/>
    </source>
</evidence>
<feature type="domain" description="PDZ" evidence="3">
    <location>
        <begin position="143"/>
        <end position="208"/>
    </location>
</feature>
<comment type="caution">
    <text evidence="5">The sequence shown here is derived from an EMBL/GenBank/DDBJ whole genome shotgun (WGS) entry which is preliminary data.</text>
</comment>
<dbReference type="HOGENOM" id="CLU_073146_2_1_1"/>
<organism evidence="5 6">
    <name type="scientific">Candida maltosa (strain Xu316)</name>
    <name type="common">Yeast</name>
    <dbReference type="NCBI Taxonomy" id="1245528"/>
    <lineage>
        <taxon>Eukaryota</taxon>
        <taxon>Fungi</taxon>
        <taxon>Dikarya</taxon>
        <taxon>Ascomycota</taxon>
        <taxon>Saccharomycotina</taxon>
        <taxon>Pichiomycetes</taxon>
        <taxon>Debaryomycetaceae</taxon>
        <taxon>Candida/Lodderomyces clade</taxon>
        <taxon>Candida</taxon>
    </lineage>
</organism>
<dbReference type="PANTHER" id="PTHR12651">
    <property type="entry name" value="26S PROTEASOME NON-ATPASE REGULATORY SUBUNIT 9"/>
    <property type="match status" value="1"/>
</dbReference>
<dbReference type="STRING" id="1245528.M3IT44"/>
<feature type="domain" description="Nas2 N-terminal" evidence="4">
    <location>
        <begin position="38"/>
        <end position="115"/>
    </location>
</feature>
<evidence type="ECO:0000313" key="6">
    <source>
        <dbReference type="Proteomes" id="UP000011777"/>
    </source>
</evidence>
<sequence length="227" mass="26027">MTIDEQDINFNGLMKSLNFDSEEFKDYQDVDFDSYTFTQLSHVKLEIESQLNRLFDLLKQKYNADMDTPLVTPDGFPRSDIDVVSIRLIRIRIIRLRNDDKQIIHLLDEKMADEFARRRDETGSSMDIDIEPTREIVYSIPFARVGDVVENGPAFNSGLRTGDEIVLFDNDIHAANNNKLRSLVTRVVPDKEINVDVNRGGERVSLKLIPSNNWEGQGLLGCHLIPM</sequence>
<proteinExistence type="predicted"/>
<dbReference type="eggNOG" id="KOG3129">
    <property type="taxonomic scope" value="Eukaryota"/>
</dbReference>
<evidence type="ECO:0000313" key="5">
    <source>
        <dbReference type="EMBL" id="EMG49751.1"/>
    </source>
</evidence>
<name>M3IT44_CANMX</name>
<dbReference type="OMA" id="DWGGRGM"/>
<dbReference type="SUPFAM" id="SSF50156">
    <property type="entry name" value="PDZ domain-like"/>
    <property type="match status" value="1"/>
</dbReference>
<dbReference type="GO" id="GO:0070682">
    <property type="term" value="P:proteasome regulatory particle assembly"/>
    <property type="evidence" value="ECO:0007669"/>
    <property type="project" value="InterPro"/>
</dbReference>
<evidence type="ECO:0000259" key="3">
    <source>
        <dbReference type="Pfam" id="PF13180"/>
    </source>
</evidence>
<gene>
    <name evidence="5" type="ORF">G210_5420</name>
</gene>
<keyword evidence="6" id="KW-1185">Reference proteome</keyword>
<dbReference type="Proteomes" id="UP000011777">
    <property type="component" value="Unassembled WGS sequence"/>
</dbReference>
<evidence type="ECO:0000256" key="1">
    <source>
        <dbReference type="ARBA" id="ARBA00023186"/>
    </source>
</evidence>
<dbReference type="InterPro" id="IPR001478">
    <property type="entry name" value="PDZ"/>
</dbReference>
<evidence type="ECO:0000256" key="2">
    <source>
        <dbReference type="ARBA" id="ARBA00068021"/>
    </source>
</evidence>